<proteinExistence type="predicted"/>
<accession>A0A6A3MXI5</accession>
<comment type="caution">
    <text evidence="1">The sequence shown here is derived from an EMBL/GenBank/DDBJ whole genome shotgun (WGS) entry which is preliminary data.</text>
</comment>
<evidence type="ECO:0000313" key="1">
    <source>
        <dbReference type="EMBL" id="KAE9037889.1"/>
    </source>
</evidence>
<evidence type="ECO:0000313" key="2">
    <source>
        <dbReference type="Proteomes" id="UP000435112"/>
    </source>
</evidence>
<sequence>MQLQSAERKLNAECAFELFALCRDENDSVDAFDGCQCHRTPVIVAALTIRNCMLHYMHCVIPMCWLLLISR</sequence>
<name>A0A6A3MXI5_9STRA</name>
<protein>
    <submittedName>
        <fullName evidence="1">Uncharacterized protein</fullName>
    </submittedName>
</protein>
<organism evidence="1 2">
    <name type="scientific">Phytophthora rubi</name>
    <dbReference type="NCBI Taxonomy" id="129364"/>
    <lineage>
        <taxon>Eukaryota</taxon>
        <taxon>Sar</taxon>
        <taxon>Stramenopiles</taxon>
        <taxon>Oomycota</taxon>
        <taxon>Peronosporomycetes</taxon>
        <taxon>Peronosporales</taxon>
        <taxon>Peronosporaceae</taxon>
        <taxon>Phytophthora</taxon>
    </lineage>
</organism>
<gene>
    <name evidence="1" type="ORF">PR002_g6319</name>
</gene>
<dbReference type="AlphaFoldDB" id="A0A6A3MXI5"/>
<dbReference type="Proteomes" id="UP000435112">
    <property type="component" value="Unassembled WGS sequence"/>
</dbReference>
<reference evidence="1 2" key="1">
    <citation type="submission" date="2018-09" db="EMBL/GenBank/DDBJ databases">
        <title>Genomic investigation of the strawberry pathogen Phytophthora fragariae indicates pathogenicity is determined by transcriptional variation in three key races.</title>
        <authorList>
            <person name="Adams T.M."/>
            <person name="Armitage A.D."/>
            <person name="Sobczyk M.K."/>
            <person name="Bates H.J."/>
            <person name="Dunwell J.M."/>
            <person name="Nellist C.F."/>
            <person name="Harrison R.J."/>
        </authorList>
    </citation>
    <scope>NUCLEOTIDE SEQUENCE [LARGE SCALE GENOMIC DNA]</scope>
    <source>
        <strain evidence="1 2">SCRP324</strain>
    </source>
</reference>
<dbReference type="EMBL" id="QXFU01000283">
    <property type="protein sequence ID" value="KAE9037889.1"/>
    <property type="molecule type" value="Genomic_DNA"/>
</dbReference>